<dbReference type="Proteomes" id="UP001145114">
    <property type="component" value="Unassembled WGS sequence"/>
</dbReference>
<accession>A0ACC1H691</accession>
<protein>
    <submittedName>
        <fullName evidence="1">Uncharacterized protein</fullName>
    </submittedName>
</protein>
<feature type="non-terminal residue" evidence="1">
    <location>
        <position position="1"/>
    </location>
</feature>
<organism evidence="1 2">
    <name type="scientific">Spiromyces aspiralis</name>
    <dbReference type="NCBI Taxonomy" id="68401"/>
    <lineage>
        <taxon>Eukaryota</taxon>
        <taxon>Fungi</taxon>
        <taxon>Fungi incertae sedis</taxon>
        <taxon>Zoopagomycota</taxon>
        <taxon>Kickxellomycotina</taxon>
        <taxon>Kickxellomycetes</taxon>
        <taxon>Kickxellales</taxon>
        <taxon>Kickxellaceae</taxon>
        <taxon>Spiromyces</taxon>
    </lineage>
</organism>
<proteinExistence type="predicted"/>
<evidence type="ECO:0000313" key="2">
    <source>
        <dbReference type="Proteomes" id="UP001145114"/>
    </source>
</evidence>
<sequence>RPEEDESSSDLEHSDGDKDLVDPFERRIEHCKTISAELLGVLERYAEKAEKLIGALQKQQQPQEHQQQPQEQQQQPQEQQQQPQEQQQQQEQQSWRGRLRRRRGRGAQ</sequence>
<evidence type="ECO:0000313" key="1">
    <source>
        <dbReference type="EMBL" id="KAJ1669619.1"/>
    </source>
</evidence>
<dbReference type="EMBL" id="JAMZIH010009789">
    <property type="protein sequence ID" value="KAJ1669619.1"/>
    <property type="molecule type" value="Genomic_DNA"/>
</dbReference>
<reference evidence="1" key="1">
    <citation type="submission" date="2022-06" db="EMBL/GenBank/DDBJ databases">
        <title>Phylogenomic reconstructions and comparative analyses of Kickxellomycotina fungi.</title>
        <authorList>
            <person name="Reynolds N.K."/>
            <person name="Stajich J.E."/>
            <person name="Barry K."/>
            <person name="Grigoriev I.V."/>
            <person name="Crous P."/>
            <person name="Smith M.E."/>
        </authorList>
    </citation>
    <scope>NUCLEOTIDE SEQUENCE</scope>
    <source>
        <strain evidence="1">RSA 2271</strain>
    </source>
</reference>
<name>A0ACC1H691_9FUNG</name>
<comment type="caution">
    <text evidence="1">The sequence shown here is derived from an EMBL/GenBank/DDBJ whole genome shotgun (WGS) entry which is preliminary data.</text>
</comment>
<keyword evidence="2" id="KW-1185">Reference proteome</keyword>
<gene>
    <name evidence="1" type="ORF">EV182_008677</name>
</gene>